<dbReference type="Proteomes" id="UP000766486">
    <property type="component" value="Unassembled WGS sequence"/>
</dbReference>
<name>A0ABY6V0X2_BIOOC</name>
<proteinExistence type="predicted"/>
<accession>A0ABY6V0X2</accession>
<dbReference type="CDD" id="cd12148">
    <property type="entry name" value="fungal_TF_MHR"/>
    <property type="match status" value="1"/>
</dbReference>
<evidence type="ECO:0000256" key="4">
    <source>
        <dbReference type="ARBA" id="ARBA00023163"/>
    </source>
</evidence>
<feature type="region of interest" description="Disordered" evidence="6">
    <location>
        <begin position="155"/>
        <end position="187"/>
    </location>
</feature>
<evidence type="ECO:0000256" key="2">
    <source>
        <dbReference type="ARBA" id="ARBA00023015"/>
    </source>
</evidence>
<evidence type="ECO:0000256" key="5">
    <source>
        <dbReference type="ARBA" id="ARBA00023242"/>
    </source>
</evidence>
<dbReference type="Gene3D" id="4.10.240.10">
    <property type="entry name" value="Zn(2)-C6 fungal-type DNA-binding domain"/>
    <property type="match status" value="1"/>
</dbReference>
<dbReference type="Pfam" id="PF04082">
    <property type="entry name" value="Fungal_trans"/>
    <property type="match status" value="1"/>
</dbReference>
<dbReference type="PANTHER" id="PTHR47424">
    <property type="entry name" value="REGULATORY PROTEIN GAL4"/>
    <property type="match status" value="1"/>
</dbReference>
<keyword evidence="9" id="KW-1185">Reference proteome</keyword>
<keyword evidence="5" id="KW-0539">Nucleus</keyword>
<dbReference type="InterPro" id="IPR001138">
    <property type="entry name" value="Zn2Cys6_DnaBD"/>
</dbReference>
<protein>
    <recommendedName>
        <fullName evidence="7">Xylanolytic transcriptional activator regulatory domain-containing protein</fullName>
    </recommendedName>
</protein>
<gene>
    <name evidence="8" type="ORF">CLO192961_LOCUS470005</name>
</gene>
<dbReference type="InterPro" id="IPR007219">
    <property type="entry name" value="XnlR_reg_dom"/>
</dbReference>
<evidence type="ECO:0000256" key="1">
    <source>
        <dbReference type="ARBA" id="ARBA00022723"/>
    </source>
</evidence>
<feature type="compositionally biased region" description="Basic and acidic residues" evidence="6">
    <location>
        <begin position="171"/>
        <end position="182"/>
    </location>
</feature>
<keyword evidence="3" id="KW-0238">DNA-binding</keyword>
<dbReference type="SMART" id="SM00906">
    <property type="entry name" value="Fungal_trans"/>
    <property type="match status" value="1"/>
</dbReference>
<sequence>MADASPSQQAAQETASRKRKRIPIACGSCRARKSRVSLLSAPAFLVRRVDRGVRCCELIKYVRQCDGQRPKCSACASQDLECVYASIAGDNAQVPKMFVKSISPNVPYSDLQYSFLDLVESRLASVESDLHDLKSQFAAMNTNGIPRQELKYAPSAQANNGGSESVSLEGHNGDLDQERSPDGTDGVGTIEFTDEESWEYFGPSSNIAFTRIIRRALALALNLQESHEPLPPATSRPRVYKNTLTVSRPQSPPKKSAASWTSSKIDASLLPKEEQMSSLVRQFFSDTGMLFPYINEQRFWETYSKLQKHGPASVRKSWLGLLNMIMAMATSTRARSDVDMEQRYSQSEIYFNRARTLCLDQMNPEASVEAVQVMILITQYLQGTQRSIKTWAIHGLAVKMAFQLGLQSEQVLDRFDPLERETRIRTWYGCAALDRSLSVTFGRPPSIPEAFIRVRMPCHYIESQTQNAAPLSWGAEERSTMFWNATIGLYRISAVIIQDLYGSNIGIKDASEVEDIASTIIQVERQLTNWQMSLPGSMKLVAIQDLRAAEGNVLHWKFRVILSLRYHSIRIMCHRPILKHYMELIDDKKNSSGATLQHIGQLSKTSCLDSARAIIGLVSTCTASSGDDGGSAYLGAWWFSLYYTFNAALTIAAIILTQHVSASQYSQGQNLEETASLDRDLERAIQAMVRIDSRNAMLNKCVKFTSTLRHLLQGLQSNSHEDCIGFSGVAMGQESLTNMEGDLSYHNGPLSSMMNDFFSSTFDFHDVATQSGDLLMSPNFLYNFNQRDEPW</sequence>
<evidence type="ECO:0000259" key="7">
    <source>
        <dbReference type="SMART" id="SM00906"/>
    </source>
</evidence>
<comment type="caution">
    <text evidence="8">The sequence shown here is derived from an EMBL/GenBank/DDBJ whole genome shotgun (WGS) entry which is preliminary data.</text>
</comment>
<dbReference type="EMBL" id="CABFNS010000963">
    <property type="protein sequence ID" value="VUC37393.1"/>
    <property type="molecule type" value="Genomic_DNA"/>
</dbReference>
<organism evidence="8 9">
    <name type="scientific">Bionectria ochroleuca</name>
    <name type="common">Gliocladium roseum</name>
    <dbReference type="NCBI Taxonomy" id="29856"/>
    <lineage>
        <taxon>Eukaryota</taxon>
        <taxon>Fungi</taxon>
        <taxon>Dikarya</taxon>
        <taxon>Ascomycota</taxon>
        <taxon>Pezizomycotina</taxon>
        <taxon>Sordariomycetes</taxon>
        <taxon>Hypocreomycetidae</taxon>
        <taxon>Hypocreales</taxon>
        <taxon>Bionectriaceae</taxon>
        <taxon>Clonostachys</taxon>
    </lineage>
</organism>
<keyword evidence="1" id="KW-0479">Metal-binding</keyword>
<dbReference type="PANTHER" id="PTHR47424:SF3">
    <property type="entry name" value="REGULATORY PROTEIN GAL4"/>
    <property type="match status" value="1"/>
</dbReference>
<keyword evidence="4" id="KW-0804">Transcription</keyword>
<feature type="domain" description="Xylanolytic transcriptional activator regulatory" evidence="7">
    <location>
        <begin position="390"/>
        <end position="463"/>
    </location>
</feature>
<dbReference type="InterPro" id="IPR051127">
    <property type="entry name" value="Fungal_SecMet_Regulators"/>
</dbReference>
<evidence type="ECO:0000313" key="9">
    <source>
        <dbReference type="Proteomes" id="UP000766486"/>
    </source>
</evidence>
<feature type="compositionally biased region" description="Polar residues" evidence="6">
    <location>
        <begin position="156"/>
        <end position="166"/>
    </location>
</feature>
<evidence type="ECO:0000313" key="8">
    <source>
        <dbReference type="EMBL" id="VUC37393.1"/>
    </source>
</evidence>
<keyword evidence="2" id="KW-0805">Transcription regulation</keyword>
<evidence type="ECO:0000256" key="3">
    <source>
        <dbReference type="ARBA" id="ARBA00023125"/>
    </source>
</evidence>
<reference evidence="8 9" key="1">
    <citation type="submission" date="2019-06" db="EMBL/GenBank/DDBJ databases">
        <authorList>
            <person name="Broberg M."/>
        </authorList>
    </citation>
    <scope>NUCLEOTIDE SEQUENCE [LARGE SCALE GENOMIC DNA]</scope>
</reference>
<dbReference type="CDD" id="cd00067">
    <property type="entry name" value="GAL4"/>
    <property type="match status" value="1"/>
</dbReference>
<evidence type="ECO:0000256" key="6">
    <source>
        <dbReference type="SAM" id="MobiDB-lite"/>
    </source>
</evidence>
<dbReference type="InterPro" id="IPR036864">
    <property type="entry name" value="Zn2-C6_fun-type_DNA-bd_sf"/>
</dbReference>